<feature type="compositionally biased region" description="Low complexity" evidence="1">
    <location>
        <begin position="104"/>
        <end position="116"/>
    </location>
</feature>
<dbReference type="Proteomes" id="UP000603708">
    <property type="component" value="Unassembled WGS sequence"/>
</dbReference>
<reference evidence="2" key="2">
    <citation type="submission" date="2020-09" db="EMBL/GenBank/DDBJ databases">
        <authorList>
            <person name="Sun Q."/>
            <person name="Ohkuma M."/>
        </authorList>
    </citation>
    <scope>NUCLEOTIDE SEQUENCE</scope>
    <source>
        <strain evidence="2">JCM 5069</strain>
    </source>
</reference>
<evidence type="ECO:0000313" key="3">
    <source>
        <dbReference type="Proteomes" id="UP000603708"/>
    </source>
</evidence>
<accession>A0A919GL83</accession>
<feature type="region of interest" description="Disordered" evidence="1">
    <location>
        <begin position="1"/>
        <end position="116"/>
    </location>
</feature>
<dbReference type="EMBL" id="BNCD01000022">
    <property type="protein sequence ID" value="GHH86481.1"/>
    <property type="molecule type" value="Genomic_DNA"/>
</dbReference>
<feature type="compositionally biased region" description="Basic and acidic residues" evidence="1">
    <location>
        <begin position="20"/>
        <end position="30"/>
    </location>
</feature>
<proteinExistence type="predicted"/>
<keyword evidence="3" id="KW-1185">Reference proteome</keyword>
<dbReference type="AlphaFoldDB" id="A0A919GL83"/>
<evidence type="ECO:0000256" key="1">
    <source>
        <dbReference type="SAM" id="MobiDB-lite"/>
    </source>
</evidence>
<organism evidence="2 3">
    <name type="scientific">Streptomyces sulfonofaciens</name>
    <dbReference type="NCBI Taxonomy" id="68272"/>
    <lineage>
        <taxon>Bacteria</taxon>
        <taxon>Bacillati</taxon>
        <taxon>Actinomycetota</taxon>
        <taxon>Actinomycetes</taxon>
        <taxon>Kitasatosporales</taxon>
        <taxon>Streptomycetaceae</taxon>
        <taxon>Streptomyces</taxon>
    </lineage>
</organism>
<comment type="caution">
    <text evidence="2">The sequence shown here is derived from an EMBL/GenBank/DDBJ whole genome shotgun (WGS) entry which is preliminary data.</text>
</comment>
<protein>
    <submittedName>
        <fullName evidence="2">Uncharacterized protein</fullName>
    </submittedName>
</protein>
<sequence length="141" mass="14994">MRKVLAPHPQQARKQPAVDCRGDGRGDRPGGRGVVVRGRGCIEGADGRQRCASVREQDLAQRGRTDGSGPPYDLAPHRAFRWGERDGPHRAAAAGYRRDGTAGGASARGAGAQAGAEWVTVARAFRRAESPGGRSRQRALM</sequence>
<feature type="compositionally biased region" description="Basic and acidic residues" evidence="1">
    <location>
        <begin position="45"/>
        <end position="65"/>
    </location>
</feature>
<name>A0A919GL83_9ACTN</name>
<reference evidence="2" key="1">
    <citation type="journal article" date="2014" name="Int. J. Syst. Evol. Microbiol.">
        <title>Complete genome sequence of Corynebacterium casei LMG S-19264T (=DSM 44701T), isolated from a smear-ripened cheese.</title>
        <authorList>
            <consortium name="US DOE Joint Genome Institute (JGI-PGF)"/>
            <person name="Walter F."/>
            <person name="Albersmeier A."/>
            <person name="Kalinowski J."/>
            <person name="Ruckert C."/>
        </authorList>
    </citation>
    <scope>NUCLEOTIDE SEQUENCE</scope>
    <source>
        <strain evidence="2">JCM 5069</strain>
    </source>
</reference>
<gene>
    <name evidence="2" type="ORF">GCM10018793_58540</name>
</gene>
<evidence type="ECO:0000313" key="2">
    <source>
        <dbReference type="EMBL" id="GHH86481.1"/>
    </source>
</evidence>